<dbReference type="InterPro" id="IPR044992">
    <property type="entry name" value="ChyE-like"/>
</dbReference>
<feature type="domain" description="Glutamine amidotransferase" evidence="1">
    <location>
        <begin position="25"/>
        <end position="188"/>
    </location>
</feature>
<dbReference type="Pfam" id="PF00117">
    <property type="entry name" value="GATase"/>
    <property type="match status" value="1"/>
</dbReference>
<dbReference type="GO" id="GO:0005829">
    <property type="term" value="C:cytosol"/>
    <property type="evidence" value="ECO:0007669"/>
    <property type="project" value="TreeGrafter"/>
</dbReference>
<keyword evidence="2" id="KW-0808">Transferase</keyword>
<evidence type="ECO:0000259" key="1">
    <source>
        <dbReference type="Pfam" id="PF00117"/>
    </source>
</evidence>
<organism evidence="2">
    <name type="scientific">metagenome</name>
    <dbReference type="NCBI Taxonomy" id="256318"/>
    <lineage>
        <taxon>unclassified sequences</taxon>
        <taxon>metagenomes</taxon>
    </lineage>
</organism>
<sequence>MARRSVVLVVEHQADCPPALLGEWLEEAGCALSVCRPYAGDAVPGDLTAYDGLLVLGGSMGAGDDLDHPWLPGVRQLIRSAADDSVPTLGVCLGHQLAAVALGGTSQRNPVGHHVGLVPVAWEPVASADPLVGALTGARRAAHWNVDLVSGLPDGALVLARTPEGGVQAVRFAPAVWGVQWHPEIDHRIFEEWAAGDREECERLGIDAVALTAEIEAAADELVDSWRPLASAFAGLLAVKVASGR</sequence>
<name>A0A2P2C716_9ZZZZ</name>
<accession>A0A2P2C716</accession>
<protein>
    <submittedName>
        <fullName evidence="2">Glutamine amidotransferase class-I</fullName>
    </submittedName>
</protein>
<dbReference type="GO" id="GO:0016740">
    <property type="term" value="F:transferase activity"/>
    <property type="evidence" value="ECO:0007669"/>
    <property type="project" value="UniProtKB-KW"/>
</dbReference>
<dbReference type="PROSITE" id="PS51273">
    <property type="entry name" value="GATASE_TYPE_1"/>
    <property type="match status" value="1"/>
</dbReference>
<dbReference type="CDD" id="cd01741">
    <property type="entry name" value="GATase1_1"/>
    <property type="match status" value="1"/>
</dbReference>
<dbReference type="Gene3D" id="3.40.50.880">
    <property type="match status" value="1"/>
</dbReference>
<gene>
    <name evidence="2" type="ORF">NOCA2440013</name>
</gene>
<dbReference type="AlphaFoldDB" id="A0A2P2C716"/>
<dbReference type="SUPFAM" id="SSF52317">
    <property type="entry name" value="Class I glutamine amidotransferase-like"/>
    <property type="match status" value="1"/>
</dbReference>
<dbReference type="PANTHER" id="PTHR42695">
    <property type="entry name" value="GLUTAMINE AMIDOTRANSFERASE YLR126C-RELATED"/>
    <property type="match status" value="1"/>
</dbReference>
<dbReference type="InterPro" id="IPR029062">
    <property type="entry name" value="Class_I_gatase-like"/>
</dbReference>
<dbReference type="EMBL" id="CZKA01000039">
    <property type="protein sequence ID" value="CUR57776.1"/>
    <property type="molecule type" value="Genomic_DNA"/>
</dbReference>
<evidence type="ECO:0000313" key="2">
    <source>
        <dbReference type="EMBL" id="CUR57776.1"/>
    </source>
</evidence>
<dbReference type="PANTHER" id="PTHR42695:SF5">
    <property type="entry name" value="GLUTAMINE AMIDOTRANSFERASE YLR126C-RELATED"/>
    <property type="match status" value="1"/>
</dbReference>
<proteinExistence type="predicted"/>
<dbReference type="InterPro" id="IPR017926">
    <property type="entry name" value="GATASE"/>
</dbReference>
<reference evidence="2" key="1">
    <citation type="submission" date="2015-08" db="EMBL/GenBank/DDBJ databases">
        <authorList>
            <person name="Babu N.S."/>
            <person name="Beckwith C.J."/>
            <person name="Beseler K.G."/>
            <person name="Brison A."/>
            <person name="Carone J.V."/>
            <person name="Caskin T.P."/>
            <person name="Diamond M."/>
            <person name="Durham M.E."/>
            <person name="Foxe J.M."/>
            <person name="Go M."/>
            <person name="Henderson B.A."/>
            <person name="Jones I.B."/>
            <person name="McGettigan J.A."/>
            <person name="Micheletti S.J."/>
            <person name="Nasrallah M.E."/>
            <person name="Ortiz D."/>
            <person name="Piller C.R."/>
            <person name="Privatt S.R."/>
            <person name="Schneider S.L."/>
            <person name="Sharp S."/>
            <person name="Smith T.C."/>
            <person name="Stanton J.D."/>
            <person name="Ullery H.E."/>
            <person name="Wilson R.J."/>
            <person name="Serrano M.G."/>
            <person name="Buck G."/>
            <person name="Lee V."/>
            <person name="Wang Y."/>
            <person name="Carvalho R."/>
            <person name="Voegtly L."/>
            <person name="Shi R."/>
            <person name="Duckworth R."/>
            <person name="Johnson A."/>
            <person name="Loviza R."/>
            <person name="Walstead R."/>
            <person name="Shah Z."/>
            <person name="Kiflezghi M."/>
            <person name="Wade K."/>
            <person name="Ball S.L."/>
            <person name="Bradley K.W."/>
            <person name="Asai D.J."/>
            <person name="Bowman C.A."/>
            <person name="Russell D.A."/>
            <person name="Pope W.H."/>
            <person name="Jacobs-Sera D."/>
            <person name="Hendrix R.W."/>
            <person name="Hatfull G.F."/>
        </authorList>
    </citation>
    <scope>NUCLEOTIDE SEQUENCE</scope>
</reference>
<keyword evidence="2" id="KW-0315">Glutamine amidotransferase</keyword>